<evidence type="ECO:0000256" key="2">
    <source>
        <dbReference type="ARBA" id="ARBA00034247"/>
    </source>
</evidence>
<comment type="catalytic activity">
    <reaction evidence="2">
        <text>2 GTP = 3',3'-c-di-GMP + 2 diphosphate</text>
        <dbReference type="Rhea" id="RHEA:24898"/>
        <dbReference type="ChEBI" id="CHEBI:33019"/>
        <dbReference type="ChEBI" id="CHEBI:37565"/>
        <dbReference type="ChEBI" id="CHEBI:58805"/>
        <dbReference type="EC" id="2.7.7.65"/>
    </reaction>
</comment>
<dbReference type="CDD" id="cd01949">
    <property type="entry name" value="GGDEF"/>
    <property type="match status" value="1"/>
</dbReference>
<dbReference type="InterPro" id="IPR043128">
    <property type="entry name" value="Rev_trsase/Diguanyl_cyclase"/>
</dbReference>
<keyword evidence="6" id="KW-1185">Reference proteome</keyword>
<dbReference type="PANTHER" id="PTHR45138">
    <property type="entry name" value="REGULATORY COMPONENTS OF SENSORY TRANSDUCTION SYSTEM"/>
    <property type="match status" value="1"/>
</dbReference>
<evidence type="ECO:0000259" key="4">
    <source>
        <dbReference type="PROSITE" id="PS50887"/>
    </source>
</evidence>
<keyword evidence="3" id="KW-0812">Transmembrane</keyword>
<evidence type="ECO:0000256" key="3">
    <source>
        <dbReference type="SAM" id="Phobius"/>
    </source>
</evidence>
<name>A0ABY1WL23_9GAMM</name>
<accession>A0ABY1WL23</accession>
<dbReference type="Pfam" id="PF00990">
    <property type="entry name" value="GGDEF"/>
    <property type="match status" value="1"/>
</dbReference>
<dbReference type="NCBIfam" id="TIGR00254">
    <property type="entry name" value="GGDEF"/>
    <property type="match status" value="1"/>
</dbReference>
<reference evidence="6" key="1">
    <citation type="submission" date="2019-02" db="EMBL/GenBank/DDBJ databases">
        <title>Draft genome sequence of Muricauda sp. 176CP4-71.</title>
        <authorList>
            <person name="Park J.-S."/>
        </authorList>
    </citation>
    <scope>NUCLEOTIDE SEQUENCE [LARGE SCALE GENOMIC DNA]</scope>
    <source>
        <strain evidence="6">176GS2-150</strain>
    </source>
</reference>
<organism evidence="5 6">
    <name type="scientific">Corallincola spongiicola</name>
    <dbReference type="NCBI Taxonomy" id="2520508"/>
    <lineage>
        <taxon>Bacteria</taxon>
        <taxon>Pseudomonadati</taxon>
        <taxon>Pseudomonadota</taxon>
        <taxon>Gammaproteobacteria</taxon>
        <taxon>Alteromonadales</taxon>
        <taxon>Psychromonadaceae</taxon>
        <taxon>Corallincola</taxon>
    </lineage>
</organism>
<feature type="transmembrane region" description="Helical" evidence="3">
    <location>
        <begin position="20"/>
        <end position="42"/>
    </location>
</feature>
<sequence length="385" mass="42590">MMADNQQRVALEKVRQLYLYYRYSMPVNVAIALTWGAVLYGYVPDQQLLAWNSLVIGVVAARMLHSRRRTLQGFTLPARRLEWEFSIGSALMGSLWGAASWQFLPALPGFYQAFLVITAYGLVSGGFVSMITSRLSFNLFAWPTILPPLAVLAGGNLEMQLPAFGLVLFAGFFIFSTYPRMARHVEMGIRSNIKNELLVEDLRCANEKITAMSLQDALTGISNRRALDQHLDEHWRLAARHKDHIGLIMIDVDKFKDYNDELGHLAGDKCLQIVAQAIASFSRRPADMAARYGGEEFVLLLPDTEQSGAELLAEEVRAHIEQLALSHPTVAGGVVTVSCGVAVTEVSSDLSYDVLIKAADNALYSAKNKGRNRVELAPELIKSGE</sequence>
<proteinExistence type="predicted"/>
<keyword evidence="3" id="KW-0472">Membrane</keyword>
<evidence type="ECO:0000313" key="5">
    <source>
        <dbReference type="EMBL" id="TAA41050.1"/>
    </source>
</evidence>
<dbReference type="EC" id="2.7.7.65" evidence="1"/>
<feature type="transmembrane region" description="Helical" evidence="3">
    <location>
        <begin position="135"/>
        <end position="153"/>
    </location>
</feature>
<feature type="transmembrane region" description="Helical" evidence="3">
    <location>
        <begin position="48"/>
        <end position="64"/>
    </location>
</feature>
<dbReference type="SMART" id="SM00267">
    <property type="entry name" value="GGDEF"/>
    <property type="match status" value="1"/>
</dbReference>
<dbReference type="InterPro" id="IPR050469">
    <property type="entry name" value="Diguanylate_Cyclase"/>
</dbReference>
<dbReference type="PANTHER" id="PTHR45138:SF9">
    <property type="entry name" value="DIGUANYLATE CYCLASE DGCM-RELATED"/>
    <property type="match status" value="1"/>
</dbReference>
<feature type="domain" description="GGDEF" evidence="4">
    <location>
        <begin position="243"/>
        <end position="379"/>
    </location>
</feature>
<dbReference type="InterPro" id="IPR000160">
    <property type="entry name" value="GGDEF_dom"/>
</dbReference>
<dbReference type="SUPFAM" id="SSF55073">
    <property type="entry name" value="Nucleotide cyclase"/>
    <property type="match status" value="1"/>
</dbReference>
<evidence type="ECO:0000313" key="6">
    <source>
        <dbReference type="Proteomes" id="UP000292544"/>
    </source>
</evidence>
<feature type="transmembrane region" description="Helical" evidence="3">
    <location>
        <begin position="110"/>
        <end position="128"/>
    </location>
</feature>
<protein>
    <recommendedName>
        <fullName evidence="1">diguanylate cyclase</fullName>
        <ecNumber evidence="1">2.7.7.65</ecNumber>
    </recommendedName>
</protein>
<dbReference type="Proteomes" id="UP000292544">
    <property type="component" value="Unassembled WGS sequence"/>
</dbReference>
<dbReference type="InterPro" id="IPR029787">
    <property type="entry name" value="Nucleotide_cyclase"/>
</dbReference>
<feature type="transmembrane region" description="Helical" evidence="3">
    <location>
        <begin position="85"/>
        <end position="104"/>
    </location>
</feature>
<keyword evidence="3" id="KW-1133">Transmembrane helix</keyword>
<evidence type="ECO:0000256" key="1">
    <source>
        <dbReference type="ARBA" id="ARBA00012528"/>
    </source>
</evidence>
<comment type="caution">
    <text evidence="5">The sequence shown here is derived from an EMBL/GenBank/DDBJ whole genome shotgun (WGS) entry which is preliminary data.</text>
</comment>
<dbReference type="Gene3D" id="3.30.70.270">
    <property type="match status" value="1"/>
</dbReference>
<feature type="transmembrane region" description="Helical" evidence="3">
    <location>
        <begin position="159"/>
        <end position="178"/>
    </location>
</feature>
<dbReference type="EMBL" id="SHLY01000008">
    <property type="protein sequence ID" value="TAA41050.1"/>
    <property type="molecule type" value="Genomic_DNA"/>
</dbReference>
<dbReference type="PROSITE" id="PS50887">
    <property type="entry name" value="GGDEF"/>
    <property type="match status" value="1"/>
</dbReference>
<gene>
    <name evidence="5" type="ORF">EXY25_17260</name>
</gene>